<dbReference type="AlphaFoldDB" id="A0A7J7N6E4"/>
<gene>
    <name evidence="2" type="ORF">GIB67_003158</name>
</gene>
<keyword evidence="3" id="KW-1185">Reference proteome</keyword>
<dbReference type="GO" id="GO:0005524">
    <property type="term" value="F:ATP binding"/>
    <property type="evidence" value="ECO:0007669"/>
    <property type="project" value="InterPro"/>
</dbReference>
<organism evidence="2 3">
    <name type="scientific">Kingdonia uniflora</name>
    <dbReference type="NCBI Taxonomy" id="39325"/>
    <lineage>
        <taxon>Eukaryota</taxon>
        <taxon>Viridiplantae</taxon>
        <taxon>Streptophyta</taxon>
        <taxon>Embryophyta</taxon>
        <taxon>Tracheophyta</taxon>
        <taxon>Spermatophyta</taxon>
        <taxon>Magnoliopsida</taxon>
        <taxon>Ranunculales</taxon>
        <taxon>Circaeasteraceae</taxon>
        <taxon>Kingdonia</taxon>
    </lineage>
</organism>
<dbReference type="Gene3D" id="1.10.510.10">
    <property type="entry name" value="Transferase(Phosphotransferase) domain 1"/>
    <property type="match status" value="1"/>
</dbReference>
<dbReference type="InterPro" id="IPR008271">
    <property type="entry name" value="Ser/Thr_kinase_AS"/>
</dbReference>
<sequence>MVLATARAVAIDADFGSGHGVYKDQPVAVKFIKQPDDDQDGGSSLREFLHKLDQKSLPLDKVIAIAIDIARGMEYVHSQGVIHRDLKLENLLFDQDLHLKVADFGIACCRKYAVIL</sequence>
<evidence type="ECO:0000259" key="1">
    <source>
        <dbReference type="PROSITE" id="PS50011"/>
    </source>
</evidence>
<dbReference type="EMBL" id="JACGCM010001019">
    <property type="protein sequence ID" value="KAF6162612.1"/>
    <property type="molecule type" value="Genomic_DNA"/>
</dbReference>
<dbReference type="InterPro" id="IPR050167">
    <property type="entry name" value="Ser_Thr_protein_kinase"/>
</dbReference>
<protein>
    <recommendedName>
        <fullName evidence="1">Protein kinase domain-containing protein</fullName>
    </recommendedName>
</protein>
<dbReference type="OrthoDB" id="266718at2759"/>
<dbReference type="PANTHER" id="PTHR23257:SF772">
    <property type="entry name" value="PROTEIN KINASE SUPERFAMILY PROTEIN"/>
    <property type="match status" value="1"/>
</dbReference>
<dbReference type="GO" id="GO:0005737">
    <property type="term" value="C:cytoplasm"/>
    <property type="evidence" value="ECO:0007669"/>
    <property type="project" value="TreeGrafter"/>
</dbReference>
<name>A0A7J7N6E4_9MAGN</name>
<dbReference type="InterPro" id="IPR000719">
    <property type="entry name" value="Prot_kinase_dom"/>
</dbReference>
<accession>A0A7J7N6E4</accession>
<reference evidence="2 3" key="1">
    <citation type="journal article" date="2020" name="IScience">
        <title>Genome Sequencing of the Endangered Kingdonia uniflora (Circaeasteraceae, Ranunculales) Reveals Potential Mechanisms of Evolutionary Specialization.</title>
        <authorList>
            <person name="Sun Y."/>
            <person name="Deng T."/>
            <person name="Zhang A."/>
            <person name="Moore M.J."/>
            <person name="Landis J.B."/>
            <person name="Lin N."/>
            <person name="Zhang H."/>
            <person name="Zhang X."/>
            <person name="Huang J."/>
            <person name="Zhang X."/>
            <person name="Sun H."/>
            <person name="Wang H."/>
        </authorList>
    </citation>
    <scope>NUCLEOTIDE SEQUENCE [LARGE SCALE GENOMIC DNA]</scope>
    <source>
        <strain evidence="2">TB1705</strain>
        <tissue evidence="2">Leaf</tissue>
    </source>
</reference>
<dbReference type="PROSITE" id="PS00108">
    <property type="entry name" value="PROTEIN_KINASE_ST"/>
    <property type="match status" value="1"/>
</dbReference>
<dbReference type="GO" id="GO:0004672">
    <property type="term" value="F:protein kinase activity"/>
    <property type="evidence" value="ECO:0007669"/>
    <property type="project" value="InterPro"/>
</dbReference>
<feature type="domain" description="Protein kinase" evidence="1">
    <location>
        <begin position="1"/>
        <end position="116"/>
    </location>
</feature>
<dbReference type="PANTHER" id="PTHR23257">
    <property type="entry name" value="SERINE-THREONINE PROTEIN KINASE"/>
    <property type="match status" value="1"/>
</dbReference>
<comment type="caution">
    <text evidence="2">The sequence shown here is derived from an EMBL/GenBank/DDBJ whole genome shotgun (WGS) entry which is preliminary data.</text>
</comment>
<dbReference type="InterPro" id="IPR011009">
    <property type="entry name" value="Kinase-like_dom_sf"/>
</dbReference>
<proteinExistence type="predicted"/>
<dbReference type="PROSITE" id="PS50011">
    <property type="entry name" value="PROTEIN_KINASE_DOM"/>
    <property type="match status" value="1"/>
</dbReference>
<dbReference type="GO" id="GO:0007165">
    <property type="term" value="P:signal transduction"/>
    <property type="evidence" value="ECO:0007669"/>
    <property type="project" value="TreeGrafter"/>
</dbReference>
<dbReference type="SUPFAM" id="SSF56112">
    <property type="entry name" value="Protein kinase-like (PK-like)"/>
    <property type="match status" value="1"/>
</dbReference>
<evidence type="ECO:0000313" key="3">
    <source>
        <dbReference type="Proteomes" id="UP000541444"/>
    </source>
</evidence>
<dbReference type="Proteomes" id="UP000541444">
    <property type="component" value="Unassembled WGS sequence"/>
</dbReference>
<evidence type="ECO:0000313" key="2">
    <source>
        <dbReference type="EMBL" id="KAF6162612.1"/>
    </source>
</evidence>
<dbReference type="Pfam" id="PF00069">
    <property type="entry name" value="Pkinase"/>
    <property type="match status" value="1"/>
</dbReference>